<evidence type="ECO:0000313" key="2">
    <source>
        <dbReference type="Proteomes" id="UP001497497"/>
    </source>
</evidence>
<evidence type="ECO:0000313" key="1">
    <source>
        <dbReference type="EMBL" id="CAL1544008.1"/>
    </source>
</evidence>
<organism evidence="1 2">
    <name type="scientific">Lymnaea stagnalis</name>
    <name type="common">Great pond snail</name>
    <name type="synonym">Helix stagnalis</name>
    <dbReference type="NCBI Taxonomy" id="6523"/>
    <lineage>
        <taxon>Eukaryota</taxon>
        <taxon>Metazoa</taxon>
        <taxon>Spiralia</taxon>
        <taxon>Lophotrochozoa</taxon>
        <taxon>Mollusca</taxon>
        <taxon>Gastropoda</taxon>
        <taxon>Heterobranchia</taxon>
        <taxon>Euthyneura</taxon>
        <taxon>Panpulmonata</taxon>
        <taxon>Hygrophila</taxon>
        <taxon>Lymnaeoidea</taxon>
        <taxon>Lymnaeidae</taxon>
        <taxon>Lymnaea</taxon>
    </lineage>
</organism>
<accession>A0AAV2IH09</accession>
<gene>
    <name evidence="1" type="ORF">GSLYS_00017521001</name>
</gene>
<reference evidence="1 2" key="1">
    <citation type="submission" date="2024-04" db="EMBL/GenBank/DDBJ databases">
        <authorList>
            <consortium name="Genoscope - CEA"/>
            <person name="William W."/>
        </authorList>
    </citation>
    <scope>NUCLEOTIDE SEQUENCE [LARGE SCALE GENOMIC DNA]</scope>
</reference>
<proteinExistence type="predicted"/>
<keyword evidence="2" id="KW-1185">Reference proteome</keyword>
<dbReference type="AlphaFoldDB" id="A0AAV2IH09"/>
<dbReference type="EMBL" id="CAXITT010000589">
    <property type="protein sequence ID" value="CAL1544008.1"/>
    <property type="molecule type" value="Genomic_DNA"/>
</dbReference>
<name>A0AAV2IH09_LYMST</name>
<sequence>MKGQDKREGLKTALVEQLLLMTSCDVLMVSKSGFSMAAAYIRMGLIGFKNNFLFKNGHVSGWSLW</sequence>
<dbReference type="Proteomes" id="UP001497497">
    <property type="component" value="Unassembled WGS sequence"/>
</dbReference>
<comment type="caution">
    <text evidence="1">The sequence shown here is derived from an EMBL/GenBank/DDBJ whole genome shotgun (WGS) entry which is preliminary data.</text>
</comment>
<protein>
    <submittedName>
        <fullName evidence="1">Uncharacterized protein</fullName>
    </submittedName>
</protein>